<dbReference type="EMBL" id="JANQDX010000018">
    <property type="protein sequence ID" value="KAL0905991.1"/>
    <property type="molecule type" value="Genomic_DNA"/>
</dbReference>
<organism evidence="2 3">
    <name type="scientific">Dendrobium thyrsiflorum</name>
    <name type="common">Pinecone-like raceme dendrobium</name>
    <name type="synonym">Orchid</name>
    <dbReference type="NCBI Taxonomy" id="117978"/>
    <lineage>
        <taxon>Eukaryota</taxon>
        <taxon>Viridiplantae</taxon>
        <taxon>Streptophyta</taxon>
        <taxon>Embryophyta</taxon>
        <taxon>Tracheophyta</taxon>
        <taxon>Spermatophyta</taxon>
        <taxon>Magnoliopsida</taxon>
        <taxon>Liliopsida</taxon>
        <taxon>Asparagales</taxon>
        <taxon>Orchidaceae</taxon>
        <taxon>Epidendroideae</taxon>
        <taxon>Malaxideae</taxon>
        <taxon>Dendrobiinae</taxon>
        <taxon>Dendrobium</taxon>
    </lineage>
</organism>
<dbReference type="AlphaFoldDB" id="A0ABD0U1X7"/>
<feature type="region of interest" description="Disordered" evidence="1">
    <location>
        <begin position="147"/>
        <end position="239"/>
    </location>
</feature>
<feature type="compositionally biased region" description="Basic and acidic residues" evidence="1">
    <location>
        <begin position="212"/>
        <end position="225"/>
    </location>
</feature>
<evidence type="ECO:0000313" key="2">
    <source>
        <dbReference type="EMBL" id="KAL0905991.1"/>
    </source>
</evidence>
<gene>
    <name evidence="2" type="ORF">M5K25_024449</name>
</gene>
<protein>
    <recommendedName>
        <fullName evidence="4">Zinc knuckle CX2CX4HX4C domain-containing protein</fullName>
    </recommendedName>
</protein>
<feature type="compositionally biased region" description="Basic and acidic residues" evidence="1">
    <location>
        <begin position="182"/>
        <end position="194"/>
    </location>
</feature>
<dbReference type="Proteomes" id="UP001552299">
    <property type="component" value="Unassembled WGS sequence"/>
</dbReference>
<sequence>MECDSHWRPQAPNYRCGNLQDSSSIPHVATEQCPLGVCVFAAENQKNVQYVTLNKMSEETFLAKDGISMEPEVSAVQDNIAKLGKALVAKIIGRRVSFPYLLAELKCRLYHFEYEGLSNFCFHCGLIAHTVGSCSAKIIAPIRQSPTNIQTAPVPPKQDLPSSDPHNPPASRASPPIPETTTEQHRPTPEDEHSLGAWNVVTRRGKGKPRGKKDQVTTRAPKDQGTRQPAESPLQFSVEKLQQLEDTSNRIMNFRK</sequence>
<proteinExistence type="predicted"/>
<comment type="caution">
    <text evidence="2">The sequence shown here is derived from an EMBL/GenBank/DDBJ whole genome shotgun (WGS) entry which is preliminary data.</text>
</comment>
<evidence type="ECO:0000313" key="3">
    <source>
        <dbReference type="Proteomes" id="UP001552299"/>
    </source>
</evidence>
<keyword evidence="3" id="KW-1185">Reference proteome</keyword>
<evidence type="ECO:0000256" key="1">
    <source>
        <dbReference type="SAM" id="MobiDB-lite"/>
    </source>
</evidence>
<evidence type="ECO:0008006" key="4">
    <source>
        <dbReference type="Google" id="ProtNLM"/>
    </source>
</evidence>
<reference evidence="2 3" key="1">
    <citation type="journal article" date="2024" name="Plant Biotechnol. J.">
        <title>Dendrobium thyrsiflorum genome and its molecular insights into genes involved in important horticultural traits.</title>
        <authorList>
            <person name="Chen B."/>
            <person name="Wang J.Y."/>
            <person name="Zheng P.J."/>
            <person name="Li K.L."/>
            <person name="Liang Y.M."/>
            <person name="Chen X.F."/>
            <person name="Zhang C."/>
            <person name="Zhao X."/>
            <person name="He X."/>
            <person name="Zhang G.Q."/>
            <person name="Liu Z.J."/>
            <person name="Xu Q."/>
        </authorList>
    </citation>
    <scope>NUCLEOTIDE SEQUENCE [LARGE SCALE GENOMIC DNA]</scope>
    <source>
        <strain evidence="2">GZMU011</strain>
    </source>
</reference>
<accession>A0ABD0U1X7</accession>
<name>A0ABD0U1X7_DENTH</name>